<keyword evidence="1" id="KW-0489">Methyltransferase</keyword>
<dbReference type="Pfam" id="PF03492">
    <property type="entry name" value="Methyltransf_7"/>
    <property type="match status" value="1"/>
</dbReference>
<dbReference type="GO" id="GO:0032259">
    <property type="term" value="P:methylation"/>
    <property type="evidence" value="ECO:0007669"/>
    <property type="project" value="UniProtKB-KW"/>
</dbReference>
<evidence type="ECO:0000256" key="4">
    <source>
        <dbReference type="ARBA" id="ARBA00022842"/>
    </source>
</evidence>
<dbReference type="EMBL" id="CAMGYJ010000007">
    <property type="protein sequence ID" value="CAI0445389.1"/>
    <property type="molecule type" value="Genomic_DNA"/>
</dbReference>
<keyword evidence="6" id="KW-1185">Reference proteome</keyword>
<reference evidence="5" key="1">
    <citation type="submission" date="2022-08" db="EMBL/GenBank/DDBJ databases">
        <authorList>
            <person name="Gutierrez-Valencia J."/>
        </authorList>
    </citation>
    <scope>NUCLEOTIDE SEQUENCE</scope>
</reference>
<gene>
    <name evidence="5" type="ORF">LITE_LOCUS28540</name>
</gene>
<dbReference type="SUPFAM" id="SSF53335">
    <property type="entry name" value="S-adenosyl-L-methionine-dependent methyltransferases"/>
    <property type="match status" value="1"/>
</dbReference>
<keyword evidence="4" id="KW-0460">Magnesium</keyword>
<dbReference type="InterPro" id="IPR042086">
    <property type="entry name" value="MeTrfase_capping"/>
</dbReference>
<evidence type="ECO:0008006" key="7">
    <source>
        <dbReference type="Google" id="ProtNLM"/>
    </source>
</evidence>
<sequence>MVSPDTDSPTMVTGTSSYNYSNNSSFQRKFVGVVKSKIDELISKKLDLDVTMASCNTFRIVDLGCAIGPNTFFNVQDIIQ</sequence>
<dbReference type="InterPro" id="IPR029063">
    <property type="entry name" value="SAM-dependent_MTases_sf"/>
</dbReference>
<protein>
    <recommendedName>
        <fullName evidence="7">S-adenosylmethionine-dependent methyltransferase</fullName>
    </recommendedName>
</protein>
<keyword evidence="2" id="KW-0808">Transferase</keyword>
<dbReference type="Gene3D" id="1.10.1200.270">
    <property type="entry name" value="Methyltransferase, alpha-helical capping domain"/>
    <property type="match status" value="1"/>
</dbReference>
<dbReference type="InterPro" id="IPR005299">
    <property type="entry name" value="MeTrfase_7"/>
</dbReference>
<evidence type="ECO:0000256" key="1">
    <source>
        <dbReference type="ARBA" id="ARBA00022603"/>
    </source>
</evidence>
<evidence type="ECO:0000256" key="2">
    <source>
        <dbReference type="ARBA" id="ARBA00022679"/>
    </source>
</evidence>
<dbReference type="PANTHER" id="PTHR31009">
    <property type="entry name" value="S-ADENOSYL-L-METHIONINE:CARBOXYL METHYLTRANSFERASE FAMILY PROTEIN"/>
    <property type="match status" value="1"/>
</dbReference>
<dbReference type="GO" id="GO:0046872">
    <property type="term" value="F:metal ion binding"/>
    <property type="evidence" value="ECO:0007669"/>
    <property type="project" value="UniProtKB-KW"/>
</dbReference>
<dbReference type="Gene3D" id="3.40.50.150">
    <property type="entry name" value="Vaccinia Virus protein VP39"/>
    <property type="match status" value="1"/>
</dbReference>
<accession>A0AAV0MF55</accession>
<evidence type="ECO:0000256" key="3">
    <source>
        <dbReference type="ARBA" id="ARBA00022723"/>
    </source>
</evidence>
<dbReference type="GO" id="GO:0008168">
    <property type="term" value="F:methyltransferase activity"/>
    <property type="evidence" value="ECO:0007669"/>
    <property type="project" value="UniProtKB-KW"/>
</dbReference>
<name>A0AAV0MF55_9ROSI</name>
<evidence type="ECO:0000313" key="6">
    <source>
        <dbReference type="Proteomes" id="UP001154282"/>
    </source>
</evidence>
<evidence type="ECO:0000313" key="5">
    <source>
        <dbReference type="EMBL" id="CAI0445389.1"/>
    </source>
</evidence>
<comment type="caution">
    <text evidence="5">The sequence shown here is derived from an EMBL/GenBank/DDBJ whole genome shotgun (WGS) entry which is preliminary data.</text>
</comment>
<keyword evidence="3" id="KW-0479">Metal-binding</keyword>
<organism evidence="5 6">
    <name type="scientific">Linum tenue</name>
    <dbReference type="NCBI Taxonomy" id="586396"/>
    <lineage>
        <taxon>Eukaryota</taxon>
        <taxon>Viridiplantae</taxon>
        <taxon>Streptophyta</taxon>
        <taxon>Embryophyta</taxon>
        <taxon>Tracheophyta</taxon>
        <taxon>Spermatophyta</taxon>
        <taxon>Magnoliopsida</taxon>
        <taxon>eudicotyledons</taxon>
        <taxon>Gunneridae</taxon>
        <taxon>Pentapetalae</taxon>
        <taxon>rosids</taxon>
        <taxon>fabids</taxon>
        <taxon>Malpighiales</taxon>
        <taxon>Linaceae</taxon>
        <taxon>Linum</taxon>
    </lineage>
</organism>
<dbReference type="AlphaFoldDB" id="A0AAV0MF55"/>
<proteinExistence type="predicted"/>
<dbReference type="Proteomes" id="UP001154282">
    <property type="component" value="Unassembled WGS sequence"/>
</dbReference>